<evidence type="ECO:0000313" key="8">
    <source>
        <dbReference type="Proteomes" id="UP000199354"/>
    </source>
</evidence>
<comment type="subcellular location">
    <subcellularLocation>
        <location evidence="1">Membrane</location>
        <topology evidence="1">Multi-pass membrane protein</topology>
    </subcellularLocation>
</comment>
<evidence type="ECO:0000259" key="6">
    <source>
        <dbReference type="Pfam" id="PF04932"/>
    </source>
</evidence>
<dbReference type="EMBL" id="FMVF01000006">
    <property type="protein sequence ID" value="SCY48166.1"/>
    <property type="molecule type" value="Genomic_DNA"/>
</dbReference>
<feature type="transmembrane region" description="Helical" evidence="5">
    <location>
        <begin position="414"/>
        <end position="432"/>
    </location>
</feature>
<protein>
    <submittedName>
        <fullName evidence="7">O-Antigen ligase</fullName>
    </submittedName>
</protein>
<feature type="transmembrane region" description="Helical" evidence="5">
    <location>
        <begin position="264"/>
        <end position="282"/>
    </location>
</feature>
<dbReference type="GO" id="GO:0016874">
    <property type="term" value="F:ligase activity"/>
    <property type="evidence" value="ECO:0007669"/>
    <property type="project" value="UniProtKB-KW"/>
</dbReference>
<evidence type="ECO:0000256" key="4">
    <source>
        <dbReference type="ARBA" id="ARBA00023136"/>
    </source>
</evidence>
<feature type="transmembrane region" description="Helical" evidence="5">
    <location>
        <begin position="175"/>
        <end position="197"/>
    </location>
</feature>
<accession>A0A1G5G959</accession>
<feature type="transmembrane region" description="Helical" evidence="5">
    <location>
        <begin position="389"/>
        <end position="407"/>
    </location>
</feature>
<dbReference type="PANTHER" id="PTHR37422:SF13">
    <property type="entry name" value="LIPOPOLYSACCHARIDE BIOSYNTHESIS PROTEIN PA4999-RELATED"/>
    <property type="match status" value="1"/>
</dbReference>
<dbReference type="Proteomes" id="UP000199354">
    <property type="component" value="Unassembled WGS sequence"/>
</dbReference>
<feature type="transmembrane region" description="Helical" evidence="5">
    <location>
        <begin position="68"/>
        <end position="86"/>
    </location>
</feature>
<feature type="transmembrane region" description="Helical" evidence="5">
    <location>
        <begin position="92"/>
        <end position="110"/>
    </location>
</feature>
<name>A0A1G5G959_9FLAO</name>
<evidence type="ECO:0000256" key="1">
    <source>
        <dbReference type="ARBA" id="ARBA00004141"/>
    </source>
</evidence>
<proteinExistence type="predicted"/>
<evidence type="ECO:0000313" key="7">
    <source>
        <dbReference type="EMBL" id="SCY48166.1"/>
    </source>
</evidence>
<feature type="transmembrane region" description="Helical" evidence="5">
    <location>
        <begin position="143"/>
        <end position="163"/>
    </location>
</feature>
<dbReference type="Pfam" id="PF04932">
    <property type="entry name" value="Wzy_C"/>
    <property type="match status" value="1"/>
</dbReference>
<feature type="transmembrane region" description="Helical" evidence="5">
    <location>
        <begin position="20"/>
        <end position="39"/>
    </location>
</feature>
<keyword evidence="3 5" id="KW-1133">Transmembrane helix</keyword>
<evidence type="ECO:0000256" key="2">
    <source>
        <dbReference type="ARBA" id="ARBA00022692"/>
    </source>
</evidence>
<feature type="transmembrane region" description="Helical" evidence="5">
    <location>
        <begin position="45"/>
        <end position="61"/>
    </location>
</feature>
<feature type="domain" description="O-antigen ligase-related" evidence="6">
    <location>
        <begin position="250"/>
        <end position="396"/>
    </location>
</feature>
<keyword evidence="2 5" id="KW-0812">Transmembrane</keyword>
<feature type="transmembrane region" description="Helical" evidence="5">
    <location>
        <begin position="242"/>
        <end position="258"/>
    </location>
</feature>
<dbReference type="InterPro" id="IPR007016">
    <property type="entry name" value="O-antigen_ligase-rel_domated"/>
</dbReference>
<evidence type="ECO:0000256" key="3">
    <source>
        <dbReference type="ARBA" id="ARBA00022989"/>
    </source>
</evidence>
<gene>
    <name evidence="7" type="ORF">SAMN02927903_01496</name>
</gene>
<keyword evidence="4 5" id="KW-0472">Membrane</keyword>
<dbReference type="PANTHER" id="PTHR37422">
    <property type="entry name" value="TEICHURONIC ACID BIOSYNTHESIS PROTEIN TUAE"/>
    <property type="match status" value="1"/>
</dbReference>
<dbReference type="AlphaFoldDB" id="A0A1G5G959"/>
<keyword evidence="7" id="KW-0436">Ligase</keyword>
<evidence type="ECO:0000256" key="5">
    <source>
        <dbReference type="SAM" id="Phobius"/>
    </source>
</evidence>
<feature type="transmembrane region" description="Helical" evidence="5">
    <location>
        <begin position="117"/>
        <end position="137"/>
    </location>
</feature>
<dbReference type="GO" id="GO:0016020">
    <property type="term" value="C:membrane"/>
    <property type="evidence" value="ECO:0007669"/>
    <property type="project" value="UniProtKB-SubCell"/>
</dbReference>
<organism evidence="7 8">
    <name type="scientific">Flavobacterium caeni</name>
    <dbReference type="NCBI Taxonomy" id="490189"/>
    <lineage>
        <taxon>Bacteria</taxon>
        <taxon>Pseudomonadati</taxon>
        <taxon>Bacteroidota</taxon>
        <taxon>Flavobacteriia</taxon>
        <taxon>Flavobacteriales</taxon>
        <taxon>Flavobacteriaceae</taxon>
        <taxon>Flavobacterium</taxon>
    </lineage>
</organism>
<dbReference type="InterPro" id="IPR051533">
    <property type="entry name" value="WaaL-like"/>
</dbReference>
<keyword evidence="8" id="KW-1185">Reference proteome</keyword>
<reference evidence="7 8" key="1">
    <citation type="submission" date="2016-10" db="EMBL/GenBank/DDBJ databases">
        <authorList>
            <person name="de Groot N.N."/>
        </authorList>
    </citation>
    <scope>NUCLEOTIDE SEQUENCE [LARGE SCALE GENOMIC DNA]</scope>
    <source>
        <strain evidence="7 8">CGMCC 1.7031</strain>
    </source>
</reference>
<feature type="transmembrane region" description="Helical" evidence="5">
    <location>
        <begin position="294"/>
        <end position="312"/>
    </location>
</feature>
<sequence length="478" mass="53121">MPNHRSHFSLKSTFKYLPKYGYPLLVLLHVALGALLFWLPEIGVYYGPLAAAFGLLLIVKNKDQNHEVLFAAAYLTGAEVLIRIMGGSSYELAKYSVAVYVLFGLFFSGFSKKSWLYVAYLLLLVPSILISEGLTGISKSTLVLLRINLNGPICLGLLAIYAFDKKISFGMLSRILLLVSLPALSIAVLVFLHSPAIDSIQIVDSNKYFSAMFGPNQVATTLGLGMFLFFARAILFSESYRLLAFNLVGASFMAYVGLLTFSRGGMIVGVCTTLAMILFVYLRSGSYGKWRAKMGLLAFAGSFMTVVTVVAIQTDGLIIKRYTNQDHLGRTKRIKEGDRLVLATKEMNLFFDNSFAGVGVTKAEDARKSKSGRNYHTHNEITRLLGEHGLMGLGCVVILIGVPIWLFLKRRRHVLLGVFFVFWFLSVNHISTRMLASAFFYALMLLQIDLAPNNIFDRIIVRDSFRKKLVPVTESSSI</sequence>
<feature type="transmembrane region" description="Helical" evidence="5">
    <location>
        <begin position="217"/>
        <end position="235"/>
    </location>
</feature>
<dbReference type="STRING" id="490189.SAMN02927903_01496"/>